<keyword evidence="4" id="KW-1185">Reference proteome</keyword>
<protein>
    <submittedName>
        <fullName evidence="3">Uncharacterized protein</fullName>
    </submittedName>
</protein>
<sequence length="671" mass="73914">MDFSFGYFSKARILKLSKDLGYVETQLVRSERPATLADSPVHVLIISPMDSASSDASGQEPNGHFDYSFGQFFDVGRDLGLDRSSPERYETTTSGSASRSRASDGSPLILIRDSDDEDVPGEQRSPVLLSPDSEDEVVGATHKRRGSSEVVLPGPSCSRRESTVRGLPSGGDDPLFAAQDDLISLAGRMRSAGCRLPSLTSSTEKEAYAKVAVASSKRWRIALRFLEMARRLRASVLRSGDFWRSLKPPSVVAQRARIAALEVEKDRDIRRASRVARHDVVGRCRVVLESLKEKWVNKKKEASAEIQLQVVVANIDLLNELKDGSLNVDAELARLREMEKDCEGLVALGTISDWSIFGLVLPQVSEDSVDQAGGSSVPDGIDSNMGSRRTNPRESKRIRNRAGGVSAERIRSGDVSEALTEVLREETRLSRASPQEGKGLKGDKSAARTKSGSPTGSEGRDRPLKKAKTNGANHRLGVSGDTVVAKPFHWQFSHSKDCPIMEDPDSVAHLVRHFRRLRIESELTLAAAEKLGNQAASLEARLRVVSNERESTLEQVSFLEEKWEKKKAATDCEARLREVMANIDLLKEIMDNNLLASDELSRLRTKEVELGSELDVMAVLDFSIEKLDLPQITEDLSKDFFAKVLSVMNNTGDWTKCAGGQFEDGEFDVEE</sequence>
<proteinExistence type="predicted"/>
<feature type="compositionally biased region" description="Low complexity" evidence="2">
    <location>
        <begin position="92"/>
        <end position="106"/>
    </location>
</feature>
<dbReference type="Proteomes" id="UP000266723">
    <property type="component" value="Unassembled WGS sequence"/>
</dbReference>
<feature type="compositionally biased region" description="Basic and acidic residues" evidence="2">
    <location>
        <begin position="80"/>
        <end position="90"/>
    </location>
</feature>
<comment type="caution">
    <text evidence="3">The sequence shown here is derived from an EMBL/GenBank/DDBJ whole genome shotgun (WGS) entry which is preliminary data.</text>
</comment>
<evidence type="ECO:0000313" key="4">
    <source>
        <dbReference type="Proteomes" id="UP000266723"/>
    </source>
</evidence>
<feature type="region of interest" description="Disordered" evidence="2">
    <location>
        <begin position="80"/>
        <end position="171"/>
    </location>
</feature>
<feature type="region of interest" description="Disordered" evidence="2">
    <location>
        <begin position="425"/>
        <end position="477"/>
    </location>
</feature>
<evidence type="ECO:0000256" key="2">
    <source>
        <dbReference type="SAM" id="MobiDB-lite"/>
    </source>
</evidence>
<name>A0ABQ7CZ48_BRACR</name>
<organism evidence="3 4">
    <name type="scientific">Brassica cretica</name>
    <name type="common">Mustard</name>
    <dbReference type="NCBI Taxonomy" id="69181"/>
    <lineage>
        <taxon>Eukaryota</taxon>
        <taxon>Viridiplantae</taxon>
        <taxon>Streptophyta</taxon>
        <taxon>Embryophyta</taxon>
        <taxon>Tracheophyta</taxon>
        <taxon>Spermatophyta</taxon>
        <taxon>Magnoliopsida</taxon>
        <taxon>eudicotyledons</taxon>
        <taxon>Gunneridae</taxon>
        <taxon>Pentapetalae</taxon>
        <taxon>rosids</taxon>
        <taxon>malvids</taxon>
        <taxon>Brassicales</taxon>
        <taxon>Brassicaceae</taxon>
        <taxon>Brassiceae</taxon>
        <taxon>Brassica</taxon>
    </lineage>
</organism>
<evidence type="ECO:0000256" key="1">
    <source>
        <dbReference type="SAM" id="Coils"/>
    </source>
</evidence>
<accession>A0ABQ7CZ48</accession>
<reference evidence="3 4" key="1">
    <citation type="journal article" date="2020" name="BMC Genomics">
        <title>Intraspecific diversification of the crop wild relative Brassica cretica Lam. using demographic model selection.</title>
        <authorList>
            <person name="Kioukis A."/>
            <person name="Michalopoulou V.A."/>
            <person name="Briers L."/>
            <person name="Pirintsos S."/>
            <person name="Studholme D.J."/>
            <person name="Pavlidis P."/>
            <person name="Sarris P.F."/>
        </authorList>
    </citation>
    <scope>NUCLEOTIDE SEQUENCE [LARGE SCALE GENOMIC DNA]</scope>
    <source>
        <strain evidence="4">cv. PFS-1207/04</strain>
    </source>
</reference>
<keyword evidence="1" id="KW-0175">Coiled coil</keyword>
<feature type="region of interest" description="Disordered" evidence="2">
    <location>
        <begin position="368"/>
        <end position="412"/>
    </location>
</feature>
<feature type="coiled-coil region" evidence="1">
    <location>
        <begin position="528"/>
        <end position="562"/>
    </location>
</feature>
<evidence type="ECO:0000313" key="3">
    <source>
        <dbReference type="EMBL" id="KAF3565403.1"/>
    </source>
</evidence>
<gene>
    <name evidence="3" type="ORF">DY000_02014124</name>
</gene>
<dbReference type="EMBL" id="QGKV02000759">
    <property type="protein sequence ID" value="KAF3565403.1"/>
    <property type="molecule type" value="Genomic_DNA"/>
</dbReference>